<name>A0A7R9AGT9_9CRUS</name>
<dbReference type="EMBL" id="LR906316">
    <property type="protein sequence ID" value="CAD7253827.1"/>
    <property type="molecule type" value="Genomic_DNA"/>
</dbReference>
<dbReference type="AlphaFoldDB" id="A0A7R9AGT9"/>
<gene>
    <name evidence="2" type="ORF">DSTB1V02_LOCUS13573</name>
</gene>
<feature type="region of interest" description="Disordered" evidence="1">
    <location>
        <begin position="65"/>
        <end position="95"/>
    </location>
</feature>
<evidence type="ECO:0000256" key="1">
    <source>
        <dbReference type="SAM" id="MobiDB-lite"/>
    </source>
</evidence>
<dbReference type="EMBL" id="CAJPEV010006799">
    <property type="protein sequence ID" value="CAG0904379.1"/>
    <property type="molecule type" value="Genomic_DNA"/>
</dbReference>
<feature type="non-terminal residue" evidence="2">
    <location>
        <position position="95"/>
    </location>
</feature>
<feature type="compositionally biased region" description="Polar residues" evidence="1">
    <location>
        <begin position="72"/>
        <end position="88"/>
    </location>
</feature>
<organism evidence="2">
    <name type="scientific">Darwinula stevensoni</name>
    <dbReference type="NCBI Taxonomy" id="69355"/>
    <lineage>
        <taxon>Eukaryota</taxon>
        <taxon>Metazoa</taxon>
        <taxon>Ecdysozoa</taxon>
        <taxon>Arthropoda</taxon>
        <taxon>Crustacea</taxon>
        <taxon>Oligostraca</taxon>
        <taxon>Ostracoda</taxon>
        <taxon>Podocopa</taxon>
        <taxon>Podocopida</taxon>
        <taxon>Darwinulocopina</taxon>
        <taxon>Darwinuloidea</taxon>
        <taxon>Darwinulidae</taxon>
        <taxon>Darwinula</taxon>
    </lineage>
</organism>
<evidence type="ECO:0000313" key="3">
    <source>
        <dbReference type="Proteomes" id="UP000677054"/>
    </source>
</evidence>
<dbReference type="Proteomes" id="UP000677054">
    <property type="component" value="Unassembled WGS sequence"/>
</dbReference>
<keyword evidence="3" id="KW-1185">Reference proteome</keyword>
<accession>A0A7R9AGT9</accession>
<proteinExistence type="predicted"/>
<reference evidence="2" key="1">
    <citation type="submission" date="2020-11" db="EMBL/GenBank/DDBJ databases">
        <authorList>
            <person name="Tran Van P."/>
        </authorList>
    </citation>
    <scope>NUCLEOTIDE SEQUENCE</scope>
</reference>
<sequence>MSRTPLTCMHHGPNNEEVDCVMDDEVNLKGYSDTCGDPLQANFTFAVSGLVPFHLRLHLAVEYQGHTEKPSETSGKSGSANPTDTLVQHTVIPPT</sequence>
<evidence type="ECO:0000313" key="2">
    <source>
        <dbReference type="EMBL" id="CAD7253827.1"/>
    </source>
</evidence>
<protein>
    <submittedName>
        <fullName evidence="2">Uncharacterized protein</fullName>
    </submittedName>
</protein>